<comment type="subcellular location">
    <subcellularLocation>
        <location evidence="1">Membrane</location>
        <topology evidence="1">Multi-pass membrane protein</topology>
    </subcellularLocation>
</comment>
<evidence type="ECO:0000259" key="6">
    <source>
        <dbReference type="PROSITE" id="PS50850"/>
    </source>
</evidence>
<feature type="transmembrane region" description="Helical" evidence="5">
    <location>
        <begin position="69"/>
        <end position="92"/>
    </location>
</feature>
<feature type="non-terminal residue" evidence="7">
    <location>
        <position position="206"/>
    </location>
</feature>
<dbReference type="InterPro" id="IPR011701">
    <property type="entry name" value="MFS"/>
</dbReference>
<evidence type="ECO:0000313" key="8">
    <source>
        <dbReference type="Proteomes" id="UP001497497"/>
    </source>
</evidence>
<dbReference type="GO" id="GO:0016020">
    <property type="term" value="C:membrane"/>
    <property type="evidence" value="ECO:0007669"/>
    <property type="project" value="UniProtKB-SubCell"/>
</dbReference>
<dbReference type="Pfam" id="PF07690">
    <property type="entry name" value="MFS_1"/>
    <property type="match status" value="1"/>
</dbReference>
<dbReference type="PANTHER" id="PTHR24064">
    <property type="entry name" value="SOLUTE CARRIER FAMILY 22 MEMBER"/>
    <property type="match status" value="1"/>
</dbReference>
<keyword evidence="4 5" id="KW-0472">Membrane</keyword>
<feature type="transmembrane region" description="Helical" evidence="5">
    <location>
        <begin position="166"/>
        <end position="186"/>
    </location>
</feature>
<reference evidence="7 8" key="1">
    <citation type="submission" date="2024-04" db="EMBL/GenBank/DDBJ databases">
        <authorList>
            <consortium name="Genoscope - CEA"/>
            <person name="William W."/>
        </authorList>
    </citation>
    <scope>NUCLEOTIDE SEQUENCE [LARGE SCALE GENOMIC DNA]</scope>
</reference>
<dbReference type="EMBL" id="CAXITT010000640">
    <property type="protein sequence ID" value="CAL1544735.1"/>
    <property type="molecule type" value="Genomic_DNA"/>
</dbReference>
<feature type="transmembrane region" description="Helical" evidence="5">
    <location>
        <begin position="98"/>
        <end position="121"/>
    </location>
</feature>
<comment type="caution">
    <text evidence="7">The sequence shown here is derived from an EMBL/GenBank/DDBJ whole genome shotgun (WGS) entry which is preliminary data.</text>
</comment>
<evidence type="ECO:0000256" key="2">
    <source>
        <dbReference type="ARBA" id="ARBA00022692"/>
    </source>
</evidence>
<dbReference type="Gene3D" id="1.20.1250.20">
    <property type="entry name" value="MFS general substrate transporter like domains"/>
    <property type="match status" value="1"/>
</dbReference>
<dbReference type="GO" id="GO:0022857">
    <property type="term" value="F:transmembrane transporter activity"/>
    <property type="evidence" value="ECO:0007669"/>
    <property type="project" value="InterPro"/>
</dbReference>
<evidence type="ECO:0000256" key="3">
    <source>
        <dbReference type="ARBA" id="ARBA00022989"/>
    </source>
</evidence>
<evidence type="ECO:0000313" key="7">
    <source>
        <dbReference type="EMBL" id="CAL1544735.1"/>
    </source>
</evidence>
<name>A0AAV2IEM3_LYMST</name>
<keyword evidence="3 5" id="KW-1133">Transmembrane helix</keyword>
<dbReference type="InterPro" id="IPR020846">
    <property type="entry name" value="MFS_dom"/>
</dbReference>
<protein>
    <recommendedName>
        <fullName evidence="6">Major facilitator superfamily (MFS) profile domain-containing protein</fullName>
    </recommendedName>
</protein>
<evidence type="ECO:0000256" key="5">
    <source>
        <dbReference type="SAM" id="Phobius"/>
    </source>
</evidence>
<evidence type="ECO:0000256" key="4">
    <source>
        <dbReference type="ARBA" id="ARBA00023136"/>
    </source>
</evidence>
<dbReference type="InterPro" id="IPR036259">
    <property type="entry name" value="MFS_trans_sf"/>
</dbReference>
<organism evidence="7 8">
    <name type="scientific">Lymnaea stagnalis</name>
    <name type="common">Great pond snail</name>
    <name type="synonym">Helix stagnalis</name>
    <dbReference type="NCBI Taxonomy" id="6523"/>
    <lineage>
        <taxon>Eukaryota</taxon>
        <taxon>Metazoa</taxon>
        <taxon>Spiralia</taxon>
        <taxon>Lophotrochozoa</taxon>
        <taxon>Mollusca</taxon>
        <taxon>Gastropoda</taxon>
        <taxon>Heterobranchia</taxon>
        <taxon>Euthyneura</taxon>
        <taxon>Panpulmonata</taxon>
        <taxon>Hygrophila</taxon>
        <taxon>Lymnaeoidea</taxon>
        <taxon>Lymnaeidae</taxon>
        <taxon>Lymnaea</taxon>
    </lineage>
</organism>
<feature type="transmembrane region" description="Helical" evidence="5">
    <location>
        <begin position="40"/>
        <end position="62"/>
    </location>
</feature>
<proteinExistence type="predicted"/>
<sequence length="206" mass="22505">ETEILTIRYCTCFQKLCRFIISMTYYTLNFNAGNLGAGSIYLNFFLSGLVELPAHILIIFTIDRLGRKIIHSCMLIFCGMACLLCVLEIILAPEGYQWLAIVLAMMSKFGVTGAFSTIYLYSSELFPTVIRHSALGASSSWARLGAMLAPFVAAQGASLNPTLGRSVPLLISGCLSLMAGLLACLLPETLNRKLPETLSDAKKFTK</sequence>
<feature type="domain" description="Major facilitator superfamily (MFS) profile" evidence="6">
    <location>
        <begin position="1"/>
        <end position="191"/>
    </location>
</feature>
<keyword evidence="2 5" id="KW-0812">Transmembrane</keyword>
<dbReference type="AlphaFoldDB" id="A0AAV2IEM3"/>
<dbReference type="Proteomes" id="UP001497497">
    <property type="component" value="Unassembled WGS sequence"/>
</dbReference>
<accession>A0AAV2IEM3</accession>
<dbReference type="SUPFAM" id="SSF103473">
    <property type="entry name" value="MFS general substrate transporter"/>
    <property type="match status" value="1"/>
</dbReference>
<feature type="transmembrane region" description="Helical" evidence="5">
    <location>
        <begin position="133"/>
        <end position="154"/>
    </location>
</feature>
<feature type="non-terminal residue" evidence="7">
    <location>
        <position position="1"/>
    </location>
</feature>
<gene>
    <name evidence="7" type="ORF">GSLYS_00018218001</name>
</gene>
<evidence type="ECO:0000256" key="1">
    <source>
        <dbReference type="ARBA" id="ARBA00004141"/>
    </source>
</evidence>
<dbReference type="PROSITE" id="PS50850">
    <property type="entry name" value="MFS"/>
    <property type="match status" value="1"/>
</dbReference>
<keyword evidence="8" id="KW-1185">Reference proteome</keyword>